<organism evidence="1 2">
    <name type="scientific">Zophobas morio</name>
    <dbReference type="NCBI Taxonomy" id="2755281"/>
    <lineage>
        <taxon>Eukaryota</taxon>
        <taxon>Metazoa</taxon>
        <taxon>Ecdysozoa</taxon>
        <taxon>Arthropoda</taxon>
        <taxon>Hexapoda</taxon>
        <taxon>Insecta</taxon>
        <taxon>Pterygota</taxon>
        <taxon>Neoptera</taxon>
        <taxon>Endopterygota</taxon>
        <taxon>Coleoptera</taxon>
        <taxon>Polyphaga</taxon>
        <taxon>Cucujiformia</taxon>
        <taxon>Tenebrionidae</taxon>
        <taxon>Zophobas</taxon>
    </lineage>
</organism>
<dbReference type="AlphaFoldDB" id="A0AA38IUL0"/>
<dbReference type="Proteomes" id="UP001168821">
    <property type="component" value="Unassembled WGS sequence"/>
</dbReference>
<keyword evidence="2" id="KW-1185">Reference proteome</keyword>
<sequence>MLVPIPDNLKLPDNMFQINARLKYYIPYNKAQSKAGLLDYHHNISVFYDGLTGDAFAFYYEQGHGVFIPGGTSDQTWDIKRQKYEEYFENPVAPPRLFKTGEKHGYQLYPDEISETIALKLSQILTPLSPDYSSQCQALATILFISKTTSDRLKTSLSGLETVVGDINGRNRGDFRWLIGMAEGIADYFSMFGGIDALNQKHVHLDLAKVLNQQSGIHVLCYFVETLAPHFDLGTKLGKHLNSQPDFFVLICKLGGGISYGFDGFVCVILEIVKYNYGENSIENVAANLKTYVGDARAVTSNLGQKWHTFIQELQETIKGLELDRAFGGLMELLQDIVGGNWVQKGINMSEIVEEVINVEIPGSECSVIKIVNDLKKKIC</sequence>
<comment type="caution">
    <text evidence="1">The sequence shown here is derived from an EMBL/GenBank/DDBJ whole genome shotgun (WGS) entry which is preliminary data.</text>
</comment>
<protein>
    <submittedName>
        <fullName evidence="1">Uncharacterized protein</fullName>
    </submittedName>
</protein>
<proteinExistence type="predicted"/>
<gene>
    <name evidence="1" type="ORF">Zmor_007724</name>
</gene>
<accession>A0AA38IUL0</accession>
<name>A0AA38IUL0_9CUCU</name>
<evidence type="ECO:0000313" key="1">
    <source>
        <dbReference type="EMBL" id="KAJ3663465.1"/>
    </source>
</evidence>
<reference evidence="1" key="1">
    <citation type="journal article" date="2023" name="G3 (Bethesda)">
        <title>Whole genome assemblies of Zophobas morio and Tenebrio molitor.</title>
        <authorList>
            <person name="Kaur S."/>
            <person name="Stinson S.A."/>
            <person name="diCenzo G.C."/>
        </authorList>
    </citation>
    <scope>NUCLEOTIDE SEQUENCE</scope>
    <source>
        <strain evidence="1">QUZm001</strain>
    </source>
</reference>
<dbReference type="EMBL" id="JALNTZ010000002">
    <property type="protein sequence ID" value="KAJ3663465.1"/>
    <property type="molecule type" value="Genomic_DNA"/>
</dbReference>
<evidence type="ECO:0000313" key="2">
    <source>
        <dbReference type="Proteomes" id="UP001168821"/>
    </source>
</evidence>